<organism evidence="1 2">
    <name type="scientific">Lipomyces orientalis</name>
    <dbReference type="NCBI Taxonomy" id="1233043"/>
    <lineage>
        <taxon>Eukaryota</taxon>
        <taxon>Fungi</taxon>
        <taxon>Dikarya</taxon>
        <taxon>Ascomycota</taxon>
        <taxon>Saccharomycotina</taxon>
        <taxon>Lipomycetes</taxon>
        <taxon>Lipomycetales</taxon>
        <taxon>Lipomycetaceae</taxon>
        <taxon>Lipomyces</taxon>
    </lineage>
</organism>
<dbReference type="Proteomes" id="UP001489719">
    <property type="component" value="Unassembled WGS sequence"/>
</dbReference>
<comment type="caution">
    <text evidence="1">The sequence shown here is derived from an EMBL/GenBank/DDBJ whole genome shotgun (WGS) entry which is preliminary data.</text>
</comment>
<sequence length="230" mass="26534">MEVDANGIVGTAEGIEDDIRAKAIDQAKEATGAPEACKPEKHITRTRLPPRVATARHPKLSSDNSRCRVSSRIFHNSLKDFTVSSTTPPYYYASPYPSPTVFVWPEMRHAIEFGPWPHFRVSTARVVYMLNMFSPPVRRDLVMDLEPDSYLFTIDHDHESEYGCKLCVEHHDYVRHVSCNYEAMLHDMKSEMFRGGEFGNHKWVYDFTGQMARTEAQIWMRYPGGQYYAF</sequence>
<evidence type="ECO:0000313" key="2">
    <source>
        <dbReference type="Proteomes" id="UP001489719"/>
    </source>
</evidence>
<accession>A0ACC3TWN9</accession>
<feature type="non-terminal residue" evidence="1">
    <location>
        <position position="1"/>
    </location>
</feature>
<proteinExistence type="predicted"/>
<dbReference type="EMBL" id="MU970043">
    <property type="protein sequence ID" value="KAK9325087.1"/>
    <property type="molecule type" value="Genomic_DNA"/>
</dbReference>
<name>A0ACC3TWN9_9ASCO</name>
<reference evidence="2" key="1">
    <citation type="journal article" date="2024" name="Front. Bioeng. Biotechnol.">
        <title>Genome-scale model development and genomic sequencing of the oleaginous clade Lipomyces.</title>
        <authorList>
            <person name="Czajka J.J."/>
            <person name="Han Y."/>
            <person name="Kim J."/>
            <person name="Mondo S.J."/>
            <person name="Hofstad B.A."/>
            <person name="Robles A."/>
            <person name="Haridas S."/>
            <person name="Riley R."/>
            <person name="LaButti K."/>
            <person name="Pangilinan J."/>
            <person name="Andreopoulos W."/>
            <person name="Lipzen A."/>
            <person name="Yan J."/>
            <person name="Wang M."/>
            <person name="Ng V."/>
            <person name="Grigoriev I.V."/>
            <person name="Spatafora J.W."/>
            <person name="Magnuson J.K."/>
            <person name="Baker S.E."/>
            <person name="Pomraning K.R."/>
        </authorList>
    </citation>
    <scope>NUCLEOTIDE SEQUENCE [LARGE SCALE GENOMIC DNA]</scope>
    <source>
        <strain evidence="2">CBS 10300</strain>
    </source>
</reference>
<keyword evidence="2" id="KW-1185">Reference proteome</keyword>
<gene>
    <name evidence="1" type="ORF">V1517DRAFT_315347</name>
</gene>
<evidence type="ECO:0000313" key="1">
    <source>
        <dbReference type="EMBL" id="KAK9325087.1"/>
    </source>
</evidence>
<protein>
    <submittedName>
        <fullName evidence="1">Uncharacterized protein</fullName>
    </submittedName>
</protein>